<dbReference type="PANTHER" id="PTHR11205">
    <property type="entry name" value="RIBOSOMAL PROTEIN S7"/>
    <property type="match status" value="1"/>
</dbReference>
<dbReference type="InterPro" id="IPR036823">
    <property type="entry name" value="Ribosomal_uS7_dom_sf"/>
</dbReference>
<dbReference type="GO" id="GO:0015935">
    <property type="term" value="C:small ribosomal subunit"/>
    <property type="evidence" value="ECO:0007669"/>
    <property type="project" value="InterPro"/>
</dbReference>
<dbReference type="PIRSF" id="PIRSF002122">
    <property type="entry name" value="RPS7p_RPS7a_RPS5e_RPS7o"/>
    <property type="match status" value="1"/>
</dbReference>
<sequence>MSRRRRVIHKEVKKDARYASPVVARLISAVMNCGKKSIAERIVYTAIDKSREGTDTVDPLETLHKAIENAKPRLEVKSRRVGGATYQVPMEVPADRQIALAMRWLVTFANNRKGVPMENALAYELKDAAAGQGNAIKKRDDMHKMAQANRAFAHFRW</sequence>
<dbReference type="InterPro" id="IPR005717">
    <property type="entry name" value="Ribosomal_uS7_bac/org-type"/>
</dbReference>
<protein>
    <recommendedName>
        <fullName evidence="6">Small ribosomal subunit protein uS7</fullName>
    </recommendedName>
</protein>
<dbReference type="FunFam" id="1.10.455.10:FF:000001">
    <property type="entry name" value="30S ribosomal protein S7"/>
    <property type="match status" value="1"/>
</dbReference>
<dbReference type="InterPro" id="IPR000235">
    <property type="entry name" value="Ribosomal_uS7"/>
</dbReference>
<dbReference type="HAMAP" id="MF_00480_B">
    <property type="entry name" value="Ribosomal_uS7_B"/>
    <property type="match status" value="1"/>
</dbReference>
<dbReference type="GO" id="GO:0003735">
    <property type="term" value="F:structural constituent of ribosome"/>
    <property type="evidence" value="ECO:0007669"/>
    <property type="project" value="InterPro"/>
</dbReference>
<keyword evidence="5 6" id="KW-0687">Ribonucleoprotein</keyword>
<evidence type="ECO:0000256" key="4">
    <source>
        <dbReference type="ARBA" id="ARBA00022980"/>
    </source>
</evidence>
<feature type="domain" description="Small ribosomal subunit protein uS7" evidence="8">
    <location>
        <begin position="3"/>
        <end position="150"/>
    </location>
</feature>
<evidence type="ECO:0000256" key="1">
    <source>
        <dbReference type="ARBA" id="ARBA00007151"/>
    </source>
</evidence>
<keyword evidence="6" id="KW-0820">tRNA-binding</keyword>
<evidence type="ECO:0000256" key="5">
    <source>
        <dbReference type="ARBA" id="ARBA00023274"/>
    </source>
</evidence>
<evidence type="ECO:0000259" key="8">
    <source>
        <dbReference type="Pfam" id="PF00177"/>
    </source>
</evidence>
<reference evidence="10" key="1">
    <citation type="journal article" date="2017" name="Genome Announc.">
        <title>Draft Genome Sequence of Terrimicrobium sacchariphilum NM-5T, a Facultative Anaerobic Soil Bacterium of the Class Spartobacteria.</title>
        <authorList>
            <person name="Qiu Y.L."/>
            <person name="Tourlousse D.M."/>
            <person name="Matsuura N."/>
            <person name="Ohashi A."/>
            <person name="Sekiguchi Y."/>
        </authorList>
    </citation>
    <scope>NUCLEOTIDE SEQUENCE [LARGE SCALE GENOMIC DNA]</scope>
    <source>
        <strain evidence="10">NM-5</strain>
    </source>
</reference>
<evidence type="ECO:0000256" key="7">
    <source>
        <dbReference type="RuleBase" id="RU003619"/>
    </source>
</evidence>
<dbReference type="STRING" id="690879.TSACC_2522"/>
<dbReference type="EMBL" id="BDCO01000002">
    <property type="protein sequence ID" value="GAT32125.1"/>
    <property type="molecule type" value="Genomic_DNA"/>
</dbReference>
<dbReference type="Pfam" id="PF00177">
    <property type="entry name" value="Ribosomal_S7"/>
    <property type="match status" value="1"/>
</dbReference>
<dbReference type="Gene3D" id="1.10.455.10">
    <property type="entry name" value="Ribosomal protein S7 domain"/>
    <property type="match status" value="1"/>
</dbReference>
<comment type="function">
    <text evidence="6">One of the primary rRNA binding proteins, it binds directly to 16S rRNA where it nucleates assembly of the head domain of the 30S subunit. Is located at the subunit interface close to the decoding center, probably blocks exit of the E-site tRNA.</text>
</comment>
<keyword evidence="3 6" id="KW-0694">RNA-binding</keyword>
<dbReference type="GO" id="GO:0006412">
    <property type="term" value="P:translation"/>
    <property type="evidence" value="ECO:0007669"/>
    <property type="project" value="UniProtKB-UniRule"/>
</dbReference>
<evidence type="ECO:0000256" key="2">
    <source>
        <dbReference type="ARBA" id="ARBA00022730"/>
    </source>
</evidence>
<comment type="caution">
    <text evidence="9">The sequence shown here is derived from an EMBL/GenBank/DDBJ whole genome shotgun (WGS) entry which is preliminary data.</text>
</comment>
<dbReference type="PROSITE" id="PS00052">
    <property type="entry name" value="RIBOSOMAL_S7"/>
    <property type="match status" value="1"/>
</dbReference>
<dbReference type="NCBIfam" id="TIGR01029">
    <property type="entry name" value="rpsG_bact"/>
    <property type="match status" value="1"/>
</dbReference>
<dbReference type="GO" id="GO:0000049">
    <property type="term" value="F:tRNA binding"/>
    <property type="evidence" value="ECO:0007669"/>
    <property type="project" value="UniProtKB-UniRule"/>
</dbReference>
<comment type="subunit">
    <text evidence="6">Part of the 30S ribosomal subunit. Contacts proteins S9 and S11.</text>
</comment>
<proteinExistence type="inferred from homology"/>
<keyword evidence="2 6" id="KW-0699">rRNA-binding</keyword>
<evidence type="ECO:0000256" key="6">
    <source>
        <dbReference type="HAMAP-Rule" id="MF_00480"/>
    </source>
</evidence>
<dbReference type="RefSeq" id="WP_075077974.1">
    <property type="nucleotide sequence ID" value="NZ_BDCO01000002.1"/>
</dbReference>
<dbReference type="Proteomes" id="UP000076023">
    <property type="component" value="Unassembled WGS sequence"/>
</dbReference>
<dbReference type="AlphaFoldDB" id="A0A146G2R5"/>
<dbReference type="InParanoid" id="A0A146G2R5"/>
<dbReference type="CDD" id="cd14869">
    <property type="entry name" value="uS7_Bacteria"/>
    <property type="match status" value="1"/>
</dbReference>
<dbReference type="OrthoDB" id="9807653at2"/>
<organism evidence="9 10">
    <name type="scientific">Terrimicrobium sacchariphilum</name>
    <dbReference type="NCBI Taxonomy" id="690879"/>
    <lineage>
        <taxon>Bacteria</taxon>
        <taxon>Pseudomonadati</taxon>
        <taxon>Verrucomicrobiota</taxon>
        <taxon>Terrimicrobiia</taxon>
        <taxon>Terrimicrobiales</taxon>
        <taxon>Terrimicrobiaceae</taxon>
        <taxon>Terrimicrobium</taxon>
    </lineage>
</organism>
<comment type="similarity">
    <text evidence="1 6 7">Belongs to the universal ribosomal protein uS7 family.</text>
</comment>
<keyword evidence="4 6" id="KW-0689">Ribosomal protein</keyword>
<gene>
    <name evidence="6" type="primary">rpsG</name>
    <name evidence="9" type="ORF">TSACC_2522</name>
</gene>
<name>A0A146G2R5_TERSA</name>
<dbReference type="FunCoup" id="A0A146G2R5">
    <property type="interactions" value="647"/>
</dbReference>
<dbReference type="InterPro" id="IPR023798">
    <property type="entry name" value="Ribosomal_uS7_dom"/>
</dbReference>
<evidence type="ECO:0000313" key="10">
    <source>
        <dbReference type="Proteomes" id="UP000076023"/>
    </source>
</evidence>
<keyword evidence="10" id="KW-1185">Reference proteome</keyword>
<dbReference type="InterPro" id="IPR020606">
    <property type="entry name" value="Ribosomal_uS7_CS"/>
</dbReference>
<dbReference type="GO" id="GO:0019843">
    <property type="term" value="F:rRNA binding"/>
    <property type="evidence" value="ECO:0007669"/>
    <property type="project" value="UniProtKB-UniRule"/>
</dbReference>
<accession>A0A146G2R5</accession>
<evidence type="ECO:0000256" key="3">
    <source>
        <dbReference type="ARBA" id="ARBA00022884"/>
    </source>
</evidence>
<dbReference type="SUPFAM" id="SSF47973">
    <property type="entry name" value="Ribosomal protein S7"/>
    <property type="match status" value="1"/>
</dbReference>
<evidence type="ECO:0000313" key="9">
    <source>
        <dbReference type="EMBL" id="GAT32125.1"/>
    </source>
</evidence>